<accession>A0A933IA48</accession>
<dbReference type="EMBL" id="JACQXR010000034">
    <property type="protein sequence ID" value="MBI4726163.1"/>
    <property type="molecule type" value="Genomic_DNA"/>
</dbReference>
<gene>
    <name evidence="2" type="ORF">HY768_02880</name>
</gene>
<dbReference type="Proteomes" id="UP000736328">
    <property type="component" value="Unassembled WGS sequence"/>
</dbReference>
<dbReference type="Gene3D" id="3.30.870.10">
    <property type="entry name" value="Endonuclease Chain A"/>
    <property type="match status" value="1"/>
</dbReference>
<dbReference type="AlphaFoldDB" id="A0A933IA48"/>
<organism evidence="2 3">
    <name type="scientific">candidate division TA06 bacterium</name>
    <dbReference type="NCBI Taxonomy" id="2250710"/>
    <lineage>
        <taxon>Bacteria</taxon>
        <taxon>Bacteria division TA06</taxon>
    </lineage>
</organism>
<dbReference type="InterPro" id="IPR001736">
    <property type="entry name" value="PLipase_D/transphosphatidylase"/>
</dbReference>
<proteinExistence type="predicted"/>
<dbReference type="CDD" id="cd00138">
    <property type="entry name" value="PLDc_SF"/>
    <property type="match status" value="1"/>
</dbReference>
<dbReference type="GO" id="GO:0006793">
    <property type="term" value="P:phosphorus metabolic process"/>
    <property type="evidence" value="ECO:0007669"/>
    <property type="project" value="UniProtKB-ARBA"/>
</dbReference>
<dbReference type="PROSITE" id="PS50035">
    <property type="entry name" value="PLD"/>
    <property type="match status" value="1"/>
</dbReference>
<dbReference type="SUPFAM" id="SSF56024">
    <property type="entry name" value="Phospholipase D/nuclease"/>
    <property type="match status" value="1"/>
</dbReference>
<sequence length="180" mass="20701">MSISNGLEFITDGQIYQKVILEQIPKAQKYLWLATSDLKDLYVAEGKRMAPFLKILSELCQRGVELRLIHAKEPGPNFRKDFDRYPDLIEGLERLLCPRVHFKAVIVDGSFAYSGSANLTGAGMGAKSDDRRNFESGFITSDKYLVDKIMKQYDELWMGKHCESCQRKRYCAEYKDILDQ</sequence>
<reference evidence="2" key="1">
    <citation type="submission" date="2020-07" db="EMBL/GenBank/DDBJ databases">
        <title>Huge and variable diversity of episymbiotic CPR bacteria and DPANN archaea in groundwater ecosystems.</title>
        <authorList>
            <person name="He C.Y."/>
            <person name="Keren R."/>
            <person name="Whittaker M."/>
            <person name="Farag I.F."/>
            <person name="Doudna J."/>
            <person name="Cate J.H.D."/>
            <person name="Banfield J.F."/>
        </authorList>
    </citation>
    <scope>NUCLEOTIDE SEQUENCE</scope>
    <source>
        <strain evidence="2">NC_groundwater_1520_Pr4_B-0.1um_53_5</strain>
    </source>
</reference>
<dbReference type="GO" id="GO:0003824">
    <property type="term" value="F:catalytic activity"/>
    <property type="evidence" value="ECO:0007669"/>
    <property type="project" value="InterPro"/>
</dbReference>
<name>A0A933IA48_UNCT6</name>
<evidence type="ECO:0000259" key="1">
    <source>
        <dbReference type="PROSITE" id="PS50035"/>
    </source>
</evidence>
<evidence type="ECO:0000313" key="2">
    <source>
        <dbReference type="EMBL" id="MBI4726163.1"/>
    </source>
</evidence>
<protein>
    <submittedName>
        <fullName evidence="2">Phospholipase D family protein</fullName>
    </submittedName>
</protein>
<dbReference type="Pfam" id="PF13091">
    <property type="entry name" value="PLDc_2"/>
    <property type="match status" value="1"/>
</dbReference>
<evidence type="ECO:0000313" key="3">
    <source>
        <dbReference type="Proteomes" id="UP000736328"/>
    </source>
</evidence>
<comment type="caution">
    <text evidence="2">The sequence shown here is derived from an EMBL/GenBank/DDBJ whole genome shotgun (WGS) entry which is preliminary data.</text>
</comment>
<feature type="domain" description="PLD phosphodiesterase" evidence="1">
    <location>
        <begin position="101"/>
        <end position="123"/>
    </location>
</feature>
<dbReference type="InterPro" id="IPR025202">
    <property type="entry name" value="PLD-like_dom"/>
</dbReference>